<organism evidence="1 2">
    <name type="scientific">Jiella pacifica</name>
    <dbReference type="NCBI Taxonomy" id="2696469"/>
    <lineage>
        <taxon>Bacteria</taxon>
        <taxon>Pseudomonadati</taxon>
        <taxon>Pseudomonadota</taxon>
        <taxon>Alphaproteobacteria</taxon>
        <taxon>Hyphomicrobiales</taxon>
        <taxon>Aurantimonadaceae</taxon>
        <taxon>Jiella</taxon>
    </lineage>
</organism>
<reference evidence="1 2" key="1">
    <citation type="submission" date="2020-01" db="EMBL/GenBank/DDBJ databases">
        <title>Jiella pacifica sp. nov.</title>
        <authorList>
            <person name="Xue Z."/>
            <person name="Zhu S."/>
            <person name="Chen J."/>
            <person name="Yang J."/>
        </authorList>
    </citation>
    <scope>NUCLEOTIDE SEQUENCE [LARGE SCALE GENOMIC DNA]</scope>
    <source>
        <strain evidence="1 2">40Bstr34</strain>
    </source>
</reference>
<sequence length="102" mass="11271">MLLIDCPYCGKRPEVEFHCGGEAHIARPETPTAVGDADWGSFLYYRTNPKGVQAERWLHGHGCGRWFNALRDTVSDAFVATYEMGKPRPDRDAATASTPSNA</sequence>
<dbReference type="GO" id="GO:0008115">
    <property type="term" value="F:sarcosine oxidase activity"/>
    <property type="evidence" value="ECO:0007669"/>
    <property type="project" value="InterPro"/>
</dbReference>
<comment type="caution">
    <text evidence="1">The sequence shown here is derived from an EMBL/GenBank/DDBJ whole genome shotgun (WGS) entry which is preliminary data.</text>
</comment>
<keyword evidence="2" id="KW-1185">Reference proteome</keyword>
<accession>A0A6N9T5V9</accession>
<proteinExistence type="predicted"/>
<dbReference type="AlphaFoldDB" id="A0A6N9T5V9"/>
<protein>
    <submittedName>
        <fullName evidence="1">Sarcosine oxidase subunit delta family protein</fullName>
    </submittedName>
</protein>
<evidence type="ECO:0000313" key="1">
    <source>
        <dbReference type="EMBL" id="NDW04318.1"/>
    </source>
</evidence>
<dbReference type="Gene3D" id="3.30.2270.10">
    <property type="entry name" value="Folate-binding superfamily"/>
    <property type="match status" value="1"/>
</dbReference>
<dbReference type="InterPro" id="IPR038561">
    <property type="entry name" value="SoxD_sf"/>
</dbReference>
<gene>
    <name evidence="1" type="ORF">GTK09_07735</name>
</gene>
<dbReference type="Proteomes" id="UP000469011">
    <property type="component" value="Unassembled WGS sequence"/>
</dbReference>
<dbReference type="InterPro" id="IPR006279">
    <property type="entry name" value="SoxD"/>
</dbReference>
<dbReference type="EMBL" id="JAAAMG010000005">
    <property type="protein sequence ID" value="NDW04318.1"/>
    <property type="molecule type" value="Genomic_DNA"/>
</dbReference>
<dbReference type="RefSeq" id="WP_163462481.1">
    <property type="nucleotide sequence ID" value="NZ_JAAAMG010000005.1"/>
</dbReference>
<dbReference type="Pfam" id="PF04267">
    <property type="entry name" value="SoxD"/>
    <property type="match status" value="1"/>
</dbReference>
<name>A0A6N9T5V9_9HYPH</name>
<dbReference type="NCBIfam" id="TIGR01374">
    <property type="entry name" value="soxD"/>
    <property type="match status" value="1"/>
</dbReference>
<evidence type="ECO:0000313" key="2">
    <source>
        <dbReference type="Proteomes" id="UP000469011"/>
    </source>
</evidence>
<dbReference type="GO" id="GO:0046653">
    <property type="term" value="P:tetrahydrofolate metabolic process"/>
    <property type="evidence" value="ECO:0007669"/>
    <property type="project" value="InterPro"/>
</dbReference>